<dbReference type="EMBL" id="UGPG01000001">
    <property type="protein sequence ID" value="STY44732.1"/>
    <property type="molecule type" value="Genomic_DNA"/>
</dbReference>
<accession>A0A378MH77</accession>
<name>A0A378MH77_LISGR</name>
<reference evidence="1 2" key="1">
    <citation type="submission" date="2018-06" db="EMBL/GenBank/DDBJ databases">
        <authorList>
            <consortium name="Pathogen Informatics"/>
            <person name="Doyle S."/>
        </authorList>
    </citation>
    <scope>NUCLEOTIDE SEQUENCE [LARGE SCALE GENOMIC DNA]</scope>
    <source>
        <strain evidence="2">NCTC 10815</strain>
    </source>
</reference>
<organism evidence="1 2">
    <name type="scientific">Listeria grayi</name>
    <name type="common">Listeria murrayi</name>
    <dbReference type="NCBI Taxonomy" id="1641"/>
    <lineage>
        <taxon>Bacteria</taxon>
        <taxon>Bacillati</taxon>
        <taxon>Bacillota</taxon>
        <taxon>Bacilli</taxon>
        <taxon>Bacillales</taxon>
        <taxon>Listeriaceae</taxon>
        <taxon>Listeria</taxon>
    </lineage>
</organism>
<evidence type="ECO:0000313" key="1">
    <source>
        <dbReference type="EMBL" id="STY44732.1"/>
    </source>
</evidence>
<proteinExistence type="predicted"/>
<dbReference type="Proteomes" id="UP000254879">
    <property type="component" value="Unassembled WGS sequence"/>
</dbReference>
<evidence type="ECO:0000313" key="2">
    <source>
        <dbReference type="Proteomes" id="UP000254879"/>
    </source>
</evidence>
<sequence length="32" mass="3583">MSNAATQISDITIAEAEEQLKEAIDAYWKGER</sequence>
<dbReference type="AlphaFoldDB" id="A0A378MH77"/>
<protein>
    <submittedName>
        <fullName evidence="1">Uncharacterized protein</fullName>
    </submittedName>
</protein>
<gene>
    <name evidence="1" type="ORF">NCTC10815_02085</name>
</gene>